<evidence type="ECO:0008006" key="4">
    <source>
        <dbReference type="Google" id="ProtNLM"/>
    </source>
</evidence>
<dbReference type="EMBL" id="JBHTEE010000001">
    <property type="protein sequence ID" value="MFC7606330.1"/>
    <property type="molecule type" value="Genomic_DNA"/>
</dbReference>
<proteinExistence type="predicted"/>
<dbReference type="RefSeq" id="WP_343970012.1">
    <property type="nucleotide sequence ID" value="NZ_BAAAGK010000081.1"/>
</dbReference>
<protein>
    <recommendedName>
        <fullName evidence="4">XRE family transcriptional regulator</fullName>
    </recommendedName>
</protein>
<comment type="caution">
    <text evidence="2">The sequence shown here is derived from an EMBL/GenBank/DDBJ whole genome shotgun (WGS) entry which is preliminary data.</text>
</comment>
<name>A0ABW2TCE0_9ACTN</name>
<dbReference type="Proteomes" id="UP001596514">
    <property type="component" value="Unassembled WGS sequence"/>
</dbReference>
<feature type="region of interest" description="Disordered" evidence="1">
    <location>
        <begin position="84"/>
        <end position="106"/>
    </location>
</feature>
<evidence type="ECO:0000313" key="3">
    <source>
        <dbReference type="Proteomes" id="UP001596514"/>
    </source>
</evidence>
<sequence>MAADLPVWAVRLRKERRDRLWPQREMARRLVEAADEETRNHLPTRETLIRRIKAYEAGHNRPGDPYRVLYARAFGIPEADLFDDPQNVSASEHPTRGSLAEKAPDGDDMERRRLLQLAATGFGILGLSGEAVRQLLDLSLAHDFRSAEEWELACGDHLYALRTRPPAQVAADLIIDLLLVRRQLETSAPTEVAGLQRTMAALSTVHANALTRLGDHGAAVRWWHTARHAADASGDRELRLLVRAEEAGHGLYGQRAPGTVLRLVHDAKQIAGGPSVDLLTTQAKALSLLGRHDEALGTLNALLDLAAKGSTGDSLGFWKPNQIHFAESWVYAGAGDEARADTARTNVLRLTRDYQYQANVALHEALCMVVRGDIDEGMRRAATVIAPLAPAYRSNHIIETGKILLRAVPRDQQARPAVGDFHEVLTTEALQSA</sequence>
<reference evidence="3" key="1">
    <citation type="journal article" date="2019" name="Int. J. Syst. Evol. Microbiol.">
        <title>The Global Catalogue of Microorganisms (GCM) 10K type strain sequencing project: providing services to taxonomists for standard genome sequencing and annotation.</title>
        <authorList>
            <consortium name="The Broad Institute Genomics Platform"/>
            <consortium name="The Broad Institute Genome Sequencing Center for Infectious Disease"/>
            <person name="Wu L."/>
            <person name="Ma J."/>
        </authorList>
    </citation>
    <scope>NUCLEOTIDE SEQUENCE [LARGE SCALE GENOMIC DNA]</scope>
    <source>
        <strain evidence="3">JCM 10083</strain>
    </source>
</reference>
<keyword evidence="3" id="KW-1185">Reference proteome</keyword>
<gene>
    <name evidence="2" type="ORF">ACFQVD_40140</name>
</gene>
<organism evidence="2 3">
    <name type="scientific">Streptosporangium amethystogenes subsp. fukuiense</name>
    <dbReference type="NCBI Taxonomy" id="698418"/>
    <lineage>
        <taxon>Bacteria</taxon>
        <taxon>Bacillati</taxon>
        <taxon>Actinomycetota</taxon>
        <taxon>Actinomycetes</taxon>
        <taxon>Streptosporangiales</taxon>
        <taxon>Streptosporangiaceae</taxon>
        <taxon>Streptosporangium</taxon>
    </lineage>
</organism>
<accession>A0ABW2TCE0</accession>
<evidence type="ECO:0000313" key="2">
    <source>
        <dbReference type="EMBL" id="MFC7606330.1"/>
    </source>
</evidence>
<evidence type="ECO:0000256" key="1">
    <source>
        <dbReference type="SAM" id="MobiDB-lite"/>
    </source>
</evidence>